<sequence>MDSSLAFYTTPRRRDTREAALTAWRLLSIDIIHGEWRFRFWAGRAAAGRLGPGRDRAAAGKGGNTVSLVQLLSQKKAGLLREWVSRVLETYPDEAARFLKGQKDPFANPVRHIVVESLEGLYDGLLGERGDDDVRTALDRIVRTRAVQDFTPSQATGFVFLLKAVVREGLSRAESEALAGELREFEDRLDGLALLAFDIYMSCRERLFELKVKEIRSGTAALLGRAKCPSAVFREREGGESPH</sequence>
<dbReference type="EMBL" id="JAAGRR010000124">
    <property type="protein sequence ID" value="NDY43142.1"/>
    <property type="molecule type" value="Genomic_DNA"/>
</dbReference>
<evidence type="ECO:0000313" key="3">
    <source>
        <dbReference type="Proteomes" id="UP000469346"/>
    </source>
</evidence>
<reference evidence="2 3" key="1">
    <citation type="submission" date="2020-02" db="EMBL/GenBank/DDBJ databases">
        <title>Comparative genomics of sulfur disproportionating microorganisms.</title>
        <authorList>
            <person name="Ward L.M."/>
            <person name="Bertran E."/>
            <person name="Johnston D.T."/>
        </authorList>
    </citation>
    <scope>NUCLEOTIDE SEQUENCE [LARGE SCALE GENOMIC DNA]</scope>
    <source>
        <strain evidence="2 3">DSM 100025</strain>
    </source>
</reference>
<keyword evidence="3" id="KW-1185">Reference proteome</keyword>
<feature type="domain" description="RsbT co-antagonist protein RsbRD N-terminal" evidence="1">
    <location>
        <begin position="78"/>
        <end position="209"/>
    </location>
</feature>
<proteinExistence type="predicted"/>
<accession>A0A6N9TPD8</accession>
<comment type="caution">
    <text evidence="2">The sequence shown here is derived from an EMBL/GenBank/DDBJ whole genome shotgun (WGS) entry which is preliminary data.</text>
</comment>
<dbReference type="Proteomes" id="UP000469346">
    <property type="component" value="Unassembled WGS sequence"/>
</dbReference>
<dbReference type="AlphaFoldDB" id="A0A6N9TPD8"/>
<name>A0A6N9TPD8_DISTH</name>
<dbReference type="Pfam" id="PF14361">
    <property type="entry name" value="RsbRD_N"/>
    <property type="match status" value="1"/>
</dbReference>
<evidence type="ECO:0000313" key="2">
    <source>
        <dbReference type="EMBL" id="NDY43142.1"/>
    </source>
</evidence>
<dbReference type="InterPro" id="IPR025751">
    <property type="entry name" value="RsbRD_N_dom"/>
</dbReference>
<organism evidence="2 3">
    <name type="scientific">Dissulfurirhabdus thermomarina</name>
    <dbReference type="NCBI Taxonomy" id="1765737"/>
    <lineage>
        <taxon>Bacteria</taxon>
        <taxon>Deltaproteobacteria</taxon>
        <taxon>Dissulfurirhabdaceae</taxon>
        <taxon>Dissulfurirhabdus</taxon>
    </lineage>
</organism>
<evidence type="ECO:0000259" key="1">
    <source>
        <dbReference type="Pfam" id="PF14361"/>
    </source>
</evidence>
<gene>
    <name evidence="2" type="ORF">G3N55_09850</name>
</gene>
<protein>
    <recommendedName>
        <fullName evidence="1">RsbT co-antagonist protein RsbRD N-terminal domain-containing protein</fullName>
    </recommendedName>
</protein>